<evidence type="ECO:0000313" key="2">
    <source>
        <dbReference type="EMBL" id="MCC9062593.1"/>
    </source>
</evidence>
<feature type="transmembrane region" description="Helical" evidence="1">
    <location>
        <begin position="175"/>
        <end position="197"/>
    </location>
</feature>
<accession>A0ABS8MAN8</accession>
<reference evidence="2" key="1">
    <citation type="submission" date="2021-11" db="EMBL/GenBank/DDBJ databases">
        <title>Description of novel Flavobacterium species.</title>
        <authorList>
            <person name="Saticioglu I.B."/>
            <person name="Ay H."/>
            <person name="Altun S."/>
            <person name="Duman M."/>
        </authorList>
    </citation>
    <scope>NUCLEOTIDE SEQUENCE</scope>
    <source>
        <strain evidence="2">F-30</strain>
    </source>
</reference>
<dbReference type="Proteomes" id="UP001430679">
    <property type="component" value="Unassembled WGS sequence"/>
</dbReference>
<keyword evidence="3" id="KW-1185">Reference proteome</keyword>
<evidence type="ECO:0000313" key="3">
    <source>
        <dbReference type="Proteomes" id="UP001430679"/>
    </source>
</evidence>
<dbReference type="RefSeq" id="WP_230034283.1">
    <property type="nucleotide sequence ID" value="NZ_JAJJMM010000001.1"/>
</dbReference>
<dbReference type="EMBL" id="JAJJMM010000001">
    <property type="protein sequence ID" value="MCC9062593.1"/>
    <property type="molecule type" value="Genomic_DNA"/>
</dbReference>
<keyword evidence="1" id="KW-1133">Transmembrane helix</keyword>
<proteinExistence type="predicted"/>
<sequence>MTESSKEIKYTTLESAYKAGIIKKISAVRANKNNYLFITLIAPNENNNNFYFSKKSSRKILKGDVLTHKQIKNSKLILSSNKQGRARLKFLLPNSYYTDLNTIFEIPNNHELEVLDFLRKEIESSNNFEDDEEDEDEDYKNYVKQRNASRLRRSSTIENNNVKIKSHHIVSDRQYGTHTIIILFLVGILFVLIFGLAK</sequence>
<gene>
    <name evidence="2" type="ORF">LNP81_06255</name>
</gene>
<organism evidence="2 3">
    <name type="scientific">Flavobacterium piscisymbiosum</name>
    <dbReference type="NCBI Taxonomy" id="2893753"/>
    <lineage>
        <taxon>Bacteria</taxon>
        <taxon>Pseudomonadati</taxon>
        <taxon>Bacteroidota</taxon>
        <taxon>Flavobacteriia</taxon>
        <taxon>Flavobacteriales</taxon>
        <taxon>Flavobacteriaceae</taxon>
        <taxon>Flavobacterium</taxon>
    </lineage>
</organism>
<name>A0ABS8MAN8_9FLAO</name>
<keyword evidence="1" id="KW-0812">Transmembrane</keyword>
<evidence type="ECO:0000256" key="1">
    <source>
        <dbReference type="SAM" id="Phobius"/>
    </source>
</evidence>
<comment type="caution">
    <text evidence="2">The sequence shown here is derived from an EMBL/GenBank/DDBJ whole genome shotgun (WGS) entry which is preliminary data.</text>
</comment>
<protein>
    <submittedName>
        <fullName evidence="2">Uncharacterized protein</fullName>
    </submittedName>
</protein>
<keyword evidence="1" id="KW-0472">Membrane</keyword>